<sequence>MKIASKSKNFYLILKRKVVRSGKAKNQLFLNNESTSVEIKTPNKNKTHQKEFTSDKRTSINLQSFREVSSSKARLNVKIIQCTNRLLCEVEIDTWNYFFTDPREAARHSFDAGSNTERVGCGDISMSPYDIAWVAMIPVPLYKKTKHSKDFRLAFPECLAWLLSSQDESGSWARTGAVSIAPVLSGLWSLGMFESRAGLYFEERLREIGFTLEHFNTIFEKGIFFMRHTLNEWNIDDIDMKGFEIVTPFLISQLEKLNPPIFFDFPDKERYLKENKRKINLIPIEAIFKLASARQPLAIIHSLEALIGVIDLSRVQNPRFQAINGSYGSPAATAAVLIDAPKWDDKAYEFLRKIISRRSKHVSTLCETRWVIHCVSEMVLNIIREPRTDLDHPLLEEMSANLRCLVEYMKELLIQKKDIMRWVGWNNRIPADVDNTAVLNYLVTKFDPSYSIDIKVILETYWNGKCFLRFPRECTFSVSSNVHVVTLLLSAREKVKNQSTTEENIEEWTNIDNIICSTINFILSKQNENQVWIDEWNVSPWYTTMKSIQLLLSLQNYLDILQSTEIQTKQSLFDHCRKSINYALSVQHSDGSWGEPSADTIGNMEETSLVVRLLRVAAENWPNDIQIKGAIEKGRTYLLKHFDEAMTDTNYFYNKQPFLWFDKQLYTVPRILKASILAALWDNLNSQ</sequence>
<dbReference type="GO" id="GO:0010333">
    <property type="term" value="F:terpene synthase activity"/>
    <property type="evidence" value="ECO:0007669"/>
    <property type="project" value="InterPro"/>
</dbReference>
<dbReference type="AlphaFoldDB" id="A0A9N8ZVJ3"/>
<dbReference type="InterPro" id="IPR008930">
    <property type="entry name" value="Terpenoid_cyclase/PrenylTrfase"/>
</dbReference>
<dbReference type="Proteomes" id="UP000789831">
    <property type="component" value="Unassembled WGS sequence"/>
</dbReference>
<evidence type="ECO:0000313" key="1">
    <source>
        <dbReference type="EMBL" id="CAG8508630.1"/>
    </source>
</evidence>
<keyword evidence="2" id="KW-1185">Reference proteome</keyword>
<dbReference type="OrthoDB" id="2343925at2759"/>
<reference evidence="1" key="1">
    <citation type="submission" date="2021-06" db="EMBL/GenBank/DDBJ databases">
        <authorList>
            <person name="Kallberg Y."/>
            <person name="Tangrot J."/>
            <person name="Rosling A."/>
        </authorList>
    </citation>
    <scope>NUCLEOTIDE SEQUENCE</scope>
    <source>
        <strain evidence="1">MT106</strain>
    </source>
</reference>
<dbReference type="Gene3D" id="1.50.10.160">
    <property type="match status" value="1"/>
</dbReference>
<comment type="caution">
    <text evidence="1">The sequence shown here is derived from an EMBL/GenBank/DDBJ whole genome shotgun (WGS) entry which is preliminary data.</text>
</comment>
<organism evidence="1 2">
    <name type="scientific">Ambispora gerdemannii</name>
    <dbReference type="NCBI Taxonomy" id="144530"/>
    <lineage>
        <taxon>Eukaryota</taxon>
        <taxon>Fungi</taxon>
        <taxon>Fungi incertae sedis</taxon>
        <taxon>Mucoromycota</taxon>
        <taxon>Glomeromycotina</taxon>
        <taxon>Glomeromycetes</taxon>
        <taxon>Archaeosporales</taxon>
        <taxon>Ambisporaceae</taxon>
        <taxon>Ambispora</taxon>
    </lineage>
</organism>
<proteinExistence type="predicted"/>
<dbReference type="GO" id="GO:0016102">
    <property type="term" value="P:diterpenoid biosynthetic process"/>
    <property type="evidence" value="ECO:0007669"/>
    <property type="project" value="TreeGrafter"/>
</dbReference>
<accession>A0A9N8ZVJ3</accession>
<dbReference type="PANTHER" id="PTHR31739:SF25">
    <property type="entry name" value="(E,E)-GERANYLLINALOOL SYNTHASE"/>
    <property type="match status" value="1"/>
</dbReference>
<dbReference type="EMBL" id="CAJVPL010000548">
    <property type="protein sequence ID" value="CAG8508630.1"/>
    <property type="molecule type" value="Genomic_DNA"/>
</dbReference>
<evidence type="ECO:0000313" key="2">
    <source>
        <dbReference type="Proteomes" id="UP000789831"/>
    </source>
</evidence>
<dbReference type="SUPFAM" id="SSF48239">
    <property type="entry name" value="Terpenoid cyclases/Protein prenyltransferases"/>
    <property type="match status" value="1"/>
</dbReference>
<name>A0A9N8ZVJ3_9GLOM</name>
<dbReference type="Gene3D" id="1.50.10.20">
    <property type="match status" value="1"/>
</dbReference>
<dbReference type="GO" id="GO:0000287">
    <property type="term" value="F:magnesium ion binding"/>
    <property type="evidence" value="ECO:0007669"/>
    <property type="project" value="TreeGrafter"/>
</dbReference>
<protein>
    <submittedName>
        <fullName evidence="1">12679_t:CDS:1</fullName>
    </submittedName>
</protein>
<dbReference type="InterPro" id="IPR050148">
    <property type="entry name" value="Terpene_synthase-like"/>
</dbReference>
<gene>
    <name evidence="1" type="ORF">AGERDE_LOCUS4624</name>
</gene>
<dbReference type="PANTHER" id="PTHR31739">
    <property type="entry name" value="ENT-COPALYL DIPHOSPHATE SYNTHASE, CHLOROPLASTIC"/>
    <property type="match status" value="1"/>
</dbReference>